<dbReference type="RefSeq" id="WP_050431694.1">
    <property type="nucleotide sequence ID" value="NZ_CP012159.1"/>
</dbReference>
<dbReference type="InterPro" id="IPR015807">
    <property type="entry name" value="His-tRNA-ligase"/>
</dbReference>
<comment type="similarity">
    <text evidence="1 9">Belongs to the class-II aminoacyl-tRNA synthetase family.</text>
</comment>
<dbReference type="GO" id="GO:0005524">
    <property type="term" value="F:ATP binding"/>
    <property type="evidence" value="ECO:0007669"/>
    <property type="project" value="UniProtKB-UniRule"/>
</dbReference>
<feature type="binding site" evidence="10">
    <location>
        <position position="111"/>
    </location>
    <ligand>
        <name>L-histidine</name>
        <dbReference type="ChEBI" id="CHEBI:57595"/>
    </ligand>
</feature>
<keyword evidence="4 9" id="KW-0547">Nucleotide-binding</keyword>
<evidence type="ECO:0000256" key="6">
    <source>
        <dbReference type="ARBA" id="ARBA00022917"/>
    </source>
</evidence>
<keyword evidence="9" id="KW-0963">Cytoplasm</keyword>
<feature type="binding site" evidence="10">
    <location>
        <position position="125"/>
    </location>
    <ligand>
        <name>L-histidine</name>
        <dbReference type="ChEBI" id="CHEBI:57595"/>
    </ligand>
</feature>
<evidence type="ECO:0000256" key="1">
    <source>
        <dbReference type="ARBA" id="ARBA00008226"/>
    </source>
</evidence>
<dbReference type="InterPro" id="IPR041715">
    <property type="entry name" value="HisRS-like_core"/>
</dbReference>
<dbReference type="GO" id="GO:0005737">
    <property type="term" value="C:cytoplasm"/>
    <property type="evidence" value="ECO:0007669"/>
    <property type="project" value="UniProtKB-SubCell"/>
</dbReference>
<dbReference type="Proteomes" id="UP000067626">
    <property type="component" value="Chromosome"/>
</dbReference>
<dbReference type="PANTHER" id="PTHR43707">
    <property type="entry name" value="HISTIDYL-TRNA SYNTHETASE"/>
    <property type="match status" value="1"/>
</dbReference>
<dbReference type="InterPro" id="IPR036621">
    <property type="entry name" value="Anticodon-bd_dom_sf"/>
</dbReference>
<evidence type="ECO:0000313" key="13">
    <source>
        <dbReference type="Proteomes" id="UP000067626"/>
    </source>
</evidence>
<sequence>MDLRAVRGMNDILPEQVQRWHQLEADFRLHAELYGYAEVRTPLLEHTALFSRQMGETTDVVEKEMYSFERHGEQLTVRPEGTASAARAYVEHAIHAKEPITRWYYLGPMFRGERPAKGRYRQFYQAGCEVLGDAGPVCDAEMIDLVSSFLRRIGVPGVAIHVNSLGSAGTRARFRDELLKYFTPIRDRLSEDSQRRFERNPLRILDSKDPRDQEAAQGAPSILEMLDAEDAAHWKGFQHALDVLGLPYVVDPGLVRGLDYYTRTLFEVKAIGSDLGAQSTLLGGGRYDNMVESLGGPKVPAIGFAMGLERLLTVTPEPPARRGPGCYLAPIGAAAGDKALVLSRELRSFGVRVELDGRGARLKPMLRRADSLGSRFCIILGDAEIERGVITVKDLIGHAQEEIPLEGAARILADRVSEPAPESNHPRGNR</sequence>
<dbReference type="HAMAP" id="MF_00127">
    <property type="entry name" value="His_tRNA_synth"/>
    <property type="match status" value="1"/>
</dbReference>
<dbReference type="Gene3D" id="3.30.930.10">
    <property type="entry name" value="Bira Bifunctional Protein, Domain 2"/>
    <property type="match status" value="1"/>
</dbReference>
<reference evidence="12 13" key="1">
    <citation type="submission" date="2015-07" db="EMBL/GenBank/DDBJ databases">
        <title>Genome analysis of myxobacterium Chondromyces crocatus Cm c5 reveals a high potential for natural compound synthesis and the genetic basis for the loss of fruiting body formation.</title>
        <authorList>
            <person name="Zaburannyi N."/>
            <person name="Bunk B."/>
            <person name="Maier J."/>
            <person name="Overmann J."/>
            <person name="Mueller R."/>
        </authorList>
    </citation>
    <scope>NUCLEOTIDE SEQUENCE [LARGE SCALE GENOMIC DNA]</scope>
    <source>
        <strain evidence="12 13">Cm c5</strain>
    </source>
</reference>
<dbReference type="PANTHER" id="PTHR43707:SF1">
    <property type="entry name" value="HISTIDINE--TRNA LIGASE, MITOCHONDRIAL-RELATED"/>
    <property type="match status" value="1"/>
</dbReference>
<keyword evidence="6 9" id="KW-0648">Protein biosynthesis</keyword>
<evidence type="ECO:0000256" key="9">
    <source>
        <dbReference type="HAMAP-Rule" id="MF_00127"/>
    </source>
</evidence>
<dbReference type="Pfam" id="PF13393">
    <property type="entry name" value="tRNA-synt_His"/>
    <property type="match status" value="1"/>
</dbReference>
<dbReference type="InterPro" id="IPR004154">
    <property type="entry name" value="Anticodon-bd"/>
</dbReference>
<evidence type="ECO:0000256" key="3">
    <source>
        <dbReference type="ARBA" id="ARBA00022598"/>
    </source>
</evidence>
<dbReference type="PIRSF" id="PIRSF001549">
    <property type="entry name" value="His-tRNA_synth"/>
    <property type="match status" value="1"/>
</dbReference>
<dbReference type="InterPro" id="IPR045864">
    <property type="entry name" value="aa-tRNA-synth_II/BPL/LPL"/>
</dbReference>
<dbReference type="EC" id="6.1.1.21" evidence="9"/>
<evidence type="ECO:0000256" key="7">
    <source>
        <dbReference type="ARBA" id="ARBA00023146"/>
    </source>
</evidence>
<keyword evidence="7 9" id="KW-0030">Aminoacyl-tRNA synthetase</keyword>
<organism evidence="12 13">
    <name type="scientific">Chondromyces crocatus</name>
    <dbReference type="NCBI Taxonomy" id="52"/>
    <lineage>
        <taxon>Bacteria</taxon>
        <taxon>Pseudomonadati</taxon>
        <taxon>Myxococcota</taxon>
        <taxon>Polyangia</taxon>
        <taxon>Polyangiales</taxon>
        <taxon>Polyangiaceae</taxon>
        <taxon>Chondromyces</taxon>
    </lineage>
</organism>
<evidence type="ECO:0000313" key="12">
    <source>
        <dbReference type="EMBL" id="AKT39641.1"/>
    </source>
</evidence>
<dbReference type="CDD" id="cd00859">
    <property type="entry name" value="HisRS_anticodon"/>
    <property type="match status" value="1"/>
</dbReference>
<dbReference type="InterPro" id="IPR004516">
    <property type="entry name" value="HisRS/HisZ"/>
</dbReference>
<name>A0A0K1EFK0_CHOCO</name>
<dbReference type="Pfam" id="PF03129">
    <property type="entry name" value="HGTP_anticodon"/>
    <property type="match status" value="1"/>
</dbReference>
<dbReference type="AlphaFoldDB" id="A0A0K1EFK0"/>
<comment type="catalytic activity">
    <reaction evidence="8 9">
        <text>tRNA(His) + L-histidine + ATP = L-histidyl-tRNA(His) + AMP + diphosphate + H(+)</text>
        <dbReference type="Rhea" id="RHEA:17313"/>
        <dbReference type="Rhea" id="RHEA-COMP:9665"/>
        <dbReference type="Rhea" id="RHEA-COMP:9689"/>
        <dbReference type="ChEBI" id="CHEBI:15378"/>
        <dbReference type="ChEBI" id="CHEBI:30616"/>
        <dbReference type="ChEBI" id="CHEBI:33019"/>
        <dbReference type="ChEBI" id="CHEBI:57595"/>
        <dbReference type="ChEBI" id="CHEBI:78442"/>
        <dbReference type="ChEBI" id="CHEBI:78527"/>
        <dbReference type="ChEBI" id="CHEBI:456215"/>
        <dbReference type="EC" id="6.1.1.21"/>
    </reaction>
</comment>
<dbReference type="NCBIfam" id="TIGR00442">
    <property type="entry name" value="hisS"/>
    <property type="match status" value="1"/>
</dbReference>
<evidence type="ECO:0000256" key="4">
    <source>
        <dbReference type="ARBA" id="ARBA00022741"/>
    </source>
</evidence>
<dbReference type="CDD" id="cd00773">
    <property type="entry name" value="HisRS-like_core"/>
    <property type="match status" value="1"/>
</dbReference>
<gene>
    <name evidence="9" type="primary">hisS</name>
    <name evidence="12" type="ORF">CMC5_037900</name>
</gene>
<dbReference type="Gene3D" id="3.40.50.800">
    <property type="entry name" value="Anticodon-binding domain"/>
    <property type="match status" value="1"/>
</dbReference>
<feature type="binding site" evidence="10">
    <location>
        <position position="129"/>
    </location>
    <ligand>
        <name>L-histidine</name>
        <dbReference type="ChEBI" id="CHEBI:57595"/>
    </ligand>
</feature>
<comment type="subcellular location">
    <subcellularLocation>
        <location evidence="9">Cytoplasm</location>
    </subcellularLocation>
</comment>
<feature type="binding site" evidence="10">
    <location>
        <begin position="260"/>
        <end position="261"/>
    </location>
    <ligand>
        <name>L-histidine</name>
        <dbReference type="ChEBI" id="CHEBI:57595"/>
    </ligand>
</feature>
<comment type="subunit">
    <text evidence="2 9">Homodimer.</text>
</comment>
<evidence type="ECO:0000256" key="2">
    <source>
        <dbReference type="ARBA" id="ARBA00011738"/>
    </source>
</evidence>
<evidence type="ECO:0000256" key="8">
    <source>
        <dbReference type="ARBA" id="ARBA00047639"/>
    </source>
</evidence>
<dbReference type="InterPro" id="IPR033656">
    <property type="entry name" value="HisRS_anticodon"/>
</dbReference>
<evidence type="ECO:0000256" key="5">
    <source>
        <dbReference type="ARBA" id="ARBA00022840"/>
    </source>
</evidence>
<keyword evidence="13" id="KW-1185">Reference proteome</keyword>
<dbReference type="SUPFAM" id="SSF55681">
    <property type="entry name" value="Class II aaRS and biotin synthetases"/>
    <property type="match status" value="1"/>
</dbReference>
<dbReference type="OrthoDB" id="9800814at2"/>
<dbReference type="GO" id="GO:0006427">
    <property type="term" value="P:histidyl-tRNA aminoacylation"/>
    <property type="evidence" value="ECO:0007669"/>
    <property type="project" value="UniProtKB-UniRule"/>
</dbReference>
<keyword evidence="5 9" id="KW-0067">ATP-binding</keyword>
<feature type="domain" description="Aminoacyl-transfer RNA synthetases class-II family profile" evidence="11">
    <location>
        <begin position="28"/>
        <end position="324"/>
    </location>
</feature>
<evidence type="ECO:0000259" key="11">
    <source>
        <dbReference type="PROSITE" id="PS50862"/>
    </source>
</evidence>
<evidence type="ECO:0000256" key="10">
    <source>
        <dbReference type="PIRSR" id="PIRSR001549-1"/>
    </source>
</evidence>
<dbReference type="GO" id="GO:0004821">
    <property type="term" value="F:histidine-tRNA ligase activity"/>
    <property type="evidence" value="ECO:0007669"/>
    <property type="project" value="UniProtKB-UniRule"/>
</dbReference>
<proteinExistence type="inferred from homology"/>
<dbReference type="PATRIC" id="fig|52.7.peg.4171"/>
<dbReference type="EMBL" id="CP012159">
    <property type="protein sequence ID" value="AKT39641.1"/>
    <property type="molecule type" value="Genomic_DNA"/>
</dbReference>
<dbReference type="STRING" id="52.CMC5_037900"/>
<accession>A0A0K1EFK0</accession>
<dbReference type="SUPFAM" id="SSF52954">
    <property type="entry name" value="Class II aaRS ABD-related"/>
    <property type="match status" value="1"/>
</dbReference>
<dbReference type="InterPro" id="IPR006195">
    <property type="entry name" value="aa-tRNA-synth_II"/>
</dbReference>
<keyword evidence="3 9" id="KW-0436">Ligase</keyword>
<feature type="binding site" evidence="10">
    <location>
        <begin position="80"/>
        <end position="82"/>
    </location>
    <ligand>
        <name>L-histidine</name>
        <dbReference type="ChEBI" id="CHEBI:57595"/>
    </ligand>
</feature>
<feature type="binding site" evidence="10">
    <location>
        <position position="256"/>
    </location>
    <ligand>
        <name>L-histidine</name>
        <dbReference type="ChEBI" id="CHEBI:57595"/>
    </ligand>
</feature>
<dbReference type="KEGG" id="ccro:CMC5_037900"/>
<protein>
    <recommendedName>
        <fullName evidence="9">Histidine--tRNA ligase</fullName>
        <ecNumber evidence="9">6.1.1.21</ecNumber>
    </recommendedName>
    <alternativeName>
        <fullName evidence="9">Histidyl-tRNA synthetase</fullName>
        <shortName evidence="9">HisRS</shortName>
    </alternativeName>
</protein>
<dbReference type="PROSITE" id="PS50862">
    <property type="entry name" value="AA_TRNA_LIGASE_II"/>
    <property type="match status" value="1"/>
</dbReference>